<protein>
    <submittedName>
        <fullName evidence="4">DMT family transporter</fullName>
    </submittedName>
</protein>
<dbReference type="Gene3D" id="1.10.3730.20">
    <property type="match status" value="1"/>
</dbReference>
<feature type="transmembrane region" description="Helical" evidence="2">
    <location>
        <begin position="90"/>
        <end position="109"/>
    </location>
</feature>
<gene>
    <name evidence="4" type="ORF">H9651_07060</name>
</gene>
<dbReference type="SUPFAM" id="SSF103481">
    <property type="entry name" value="Multidrug resistance efflux transporter EmrE"/>
    <property type="match status" value="2"/>
</dbReference>
<sequence>MNPGILLALASAVSYGASDFVGGVAARRSSPWQILIVGQAAGALALFAVALLRPGEPVASDFGWALLAGVGSGVGGLFLFRGLARGRMSLAAPVSAVGAAALPVLVGVTLGERSSWLVWAGIAVALPGIWLVSREAGRDRPPRSWGALIDGAVAGAGFGLLFIALAQIRADAGLLPLAANQLTGAALTLVAALLLRQPWHPTGDVLAWGGGSGLLGAAGTLTFVLSSGATSLGIAAVLTSLYPAVTVLLAAGVLRERLSASQGAGIGICTLAIIALSLD</sequence>
<dbReference type="InterPro" id="IPR037185">
    <property type="entry name" value="EmrE-like"/>
</dbReference>
<evidence type="ECO:0000256" key="1">
    <source>
        <dbReference type="ARBA" id="ARBA00007362"/>
    </source>
</evidence>
<feature type="transmembrane region" description="Helical" evidence="2">
    <location>
        <begin position="64"/>
        <end position="84"/>
    </location>
</feature>
<keyword evidence="2" id="KW-0472">Membrane</keyword>
<feature type="transmembrane region" description="Helical" evidence="2">
    <location>
        <begin position="116"/>
        <end position="133"/>
    </location>
</feature>
<feature type="transmembrane region" description="Helical" evidence="2">
    <location>
        <begin position="205"/>
        <end position="225"/>
    </location>
</feature>
<feature type="transmembrane region" description="Helical" evidence="2">
    <location>
        <begin position="260"/>
        <end position="278"/>
    </location>
</feature>
<evidence type="ECO:0000256" key="2">
    <source>
        <dbReference type="SAM" id="Phobius"/>
    </source>
</evidence>
<evidence type="ECO:0000259" key="3">
    <source>
        <dbReference type="Pfam" id="PF00892"/>
    </source>
</evidence>
<dbReference type="Proteomes" id="UP000648352">
    <property type="component" value="Unassembled WGS sequence"/>
</dbReference>
<feature type="domain" description="EamA" evidence="3">
    <location>
        <begin position="3"/>
        <end position="133"/>
    </location>
</feature>
<feature type="transmembrane region" description="Helical" evidence="2">
    <location>
        <begin position="177"/>
        <end position="199"/>
    </location>
</feature>
<evidence type="ECO:0000313" key="5">
    <source>
        <dbReference type="Proteomes" id="UP000648352"/>
    </source>
</evidence>
<keyword evidence="2" id="KW-0812">Transmembrane</keyword>
<keyword evidence="5" id="KW-1185">Reference proteome</keyword>
<proteinExistence type="inferred from homology"/>
<keyword evidence="2" id="KW-1133">Transmembrane helix</keyword>
<dbReference type="Pfam" id="PF00892">
    <property type="entry name" value="EamA"/>
    <property type="match status" value="2"/>
</dbReference>
<feature type="transmembrane region" description="Helical" evidence="2">
    <location>
        <begin position="145"/>
        <end position="165"/>
    </location>
</feature>
<feature type="transmembrane region" description="Helical" evidence="2">
    <location>
        <begin position="32"/>
        <end position="52"/>
    </location>
</feature>
<dbReference type="PANTHER" id="PTHR22911">
    <property type="entry name" value="ACYL-MALONYL CONDENSING ENZYME-RELATED"/>
    <property type="match status" value="1"/>
</dbReference>
<reference evidence="4 5" key="1">
    <citation type="submission" date="2020-08" db="EMBL/GenBank/DDBJ databases">
        <title>A Genomic Blueprint of the Chicken Gut Microbiome.</title>
        <authorList>
            <person name="Gilroy R."/>
            <person name="Ravi A."/>
            <person name="Getino M."/>
            <person name="Pursley I."/>
            <person name="Horton D.L."/>
            <person name="Alikhan N.-F."/>
            <person name="Baker D."/>
            <person name="Gharbi K."/>
            <person name="Hall N."/>
            <person name="Watson M."/>
            <person name="Adriaenssens E.M."/>
            <person name="Foster-Nyarko E."/>
            <person name="Jarju S."/>
            <person name="Secka A."/>
            <person name="Antonio M."/>
            <person name="Oren A."/>
            <person name="Chaudhuri R."/>
            <person name="La Ragione R.M."/>
            <person name="Hildebrand F."/>
            <person name="Pallen M.J."/>
        </authorList>
    </citation>
    <scope>NUCLEOTIDE SEQUENCE [LARGE SCALE GENOMIC DNA]</scope>
    <source>
        <strain evidence="4 5">Sa4CUA7</strain>
    </source>
</reference>
<accession>A0ABR8S1N9</accession>
<comment type="caution">
    <text evidence="4">The sequence shown here is derived from an EMBL/GenBank/DDBJ whole genome shotgun (WGS) entry which is preliminary data.</text>
</comment>
<dbReference type="EMBL" id="JACSQP010000004">
    <property type="protein sequence ID" value="MBD7957393.1"/>
    <property type="molecule type" value="Genomic_DNA"/>
</dbReference>
<name>A0ABR8S1N9_9MICO</name>
<feature type="transmembrane region" description="Helical" evidence="2">
    <location>
        <begin position="232"/>
        <end position="254"/>
    </location>
</feature>
<dbReference type="RefSeq" id="WP_191718601.1">
    <property type="nucleotide sequence ID" value="NZ_JACSQP010000004.1"/>
</dbReference>
<feature type="domain" description="EamA" evidence="3">
    <location>
        <begin position="152"/>
        <end position="277"/>
    </location>
</feature>
<dbReference type="InterPro" id="IPR000620">
    <property type="entry name" value="EamA_dom"/>
</dbReference>
<comment type="similarity">
    <text evidence="1">Belongs to the EamA transporter family.</text>
</comment>
<organism evidence="4 5">
    <name type="scientific">Microbacterium pullorum</name>
    <dbReference type="NCBI Taxonomy" id="2762236"/>
    <lineage>
        <taxon>Bacteria</taxon>
        <taxon>Bacillati</taxon>
        <taxon>Actinomycetota</taxon>
        <taxon>Actinomycetes</taxon>
        <taxon>Micrococcales</taxon>
        <taxon>Microbacteriaceae</taxon>
        <taxon>Microbacterium</taxon>
    </lineage>
</organism>
<evidence type="ECO:0000313" key="4">
    <source>
        <dbReference type="EMBL" id="MBD7957393.1"/>
    </source>
</evidence>